<reference evidence="3 4" key="1">
    <citation type="journal article" date="2021" name="Microbiol. Resour. Announc.">
        <title>Draft Genome Sequence of Coralloluteibacterium stylophorae LMG 29479T.</title>
        <authorList>
            <person name="Karlyshev A.V."/>
            <person name="Kudryashova E.B."/>
            <person name="Ariskina E.V."/>
            <person name="Conroy A.P."/>
            <person name="Abidueva E.Y."/>
        </authorList>
    </citation>
    <scope>NUCLEOTIDE SEQUENCE [LARGE SCALE GENOMIC DNA]</scope>
    <source>
        <strain evidence="3 4">LMG 29479</strain>
    </source>
</reference>
<dbReference type="PROSITE" id="PS51257">
    <property type="entry name" value="PROKAR_LIPOPROTEIN"/>
    <property type="match status" value="1"/>
</dbReference>
<dbReference type="Gene3D" id="3.40.30.10">
    <property type="entry name" value="Glutaredoxin"/>
    <property type="match status" value="1"/>
</dbReference>
<evidence type="ECO:0000313" key="2">
    <source>
        <dbReference type="EMBL" id="MBR0564314.1"/>
    </source>
</evidence>
<dbReference type="RefSeq" id="WP_211928159.1">
    <property type="nucleotide sequence ID" value="NZ_JAGQFT020000003.1"/>
</dbReference>
<name>A0A8J7VYW4_9GAMM</name>
<dbReference type="InterPro" id="IPR036249">
    <property type="entry name" value="Thioredoxin-like_sf"/>
</dbReference>
<protein>
    <submittedName>
        <fullName evidence="2">Glutaredoxin family protein</fullName>
    </submittedName>
</protein>
<comment type="caution">
    <text evidence="2">The sequence shown here is derived from an EMBL/GenBank/DDBJ whole genome shotgun (WGS) entry which is preliminary data.</text>
</comment>
<reference evidence="2" key="2">
    <citation type="submission" date="2021-04" db="EMBL/GenBank/DDBJ databases">
        <authorList>
            <person name="Karlyshev A.V."/>
        </authorList>
    </citation>
    <scope>NUCLEOTIDE SEQUENCE</scope>
    <source>
        <strain evidence="2">LMG 29479</strain>
    </source>
</reference>
<evidence type="ECO:0000256" key="1">
    <source>
        <dbReference type="SAM" id="SignalP"/>
    </source>
</evidence>
<evidence type="ECO:0000313" key="4">
    <source>
        <dbReference type="Proteomes" id="UP000675747"/>
    </source>
</evidence>
<organism evidence="2">
    <name type="scientific">Coralloluteibacterium stylophorae</name>
    <dbReference type="NCBI Taxonomy" id="1776034"/>
    <lineage>
        <taxon>Bacteria</taxon>
        <taxon>Pseudomonadati</taxon>
        <taxon>Pseudomonadota</taxon>
        <taxon>Gammaproteobacteria</taxon>
        <taxon>Lysobacterales</taxon>
        <taxon>Lysobacteraceae</taxon>
        <taxon>Coralloluteibacterium</taxon>
    </lineage>
</organism>
<dbReference type="SUPFAM" id="SSF52833">
    <property type="entry name" value="Thioredoxin-like"/>
    <property type="match status" value="1"/>
</dbReference>
<dbReference type="Proteomes" id="UP000675747">
    <property type="component" value="Unassembled WGS sequence"/>
</dbReference>
<gene>
    <name evidence="3" type="ORF">KB893_005290</name>
    <name evidence="2" type="ORF">KB893_17685</name>
</gene>
<keyword evidence="4" id="KW-1185">Reference proteome</keyword>
<dbReference type="EMBL" id="JAGQFT010000294">
    <property type="protein sequence ID" value="MBR0564314.1"/>
    <property type="molecule type" value="Genomic_DNA"/>
</dbReference>
<keyword evidence="1" id="KW-0732">Signal</keyword>
<evidence type="ECO:0000313" key="3">
    <source>
        <dbReference type="EMBL" id="MBS7456551.1"/>
    </source>
</evidence>
<accession>A0A8J7VYW4</accession>
<dbReference type="CDD" id="cd02976">
    <property type="entry name" value="NrdH"/>
    <property type="match status" value="1"/>
</dbReference>
<dbReference type="EMBL" id="JAGQFT020000003">
    <property type="protein sequence ID" value="MBS7456551.1"/>
    <property type="molecule type" value="Genomic_DNA"/>
</dbReference>
<feature type="signal peptide" evidence="1">
    <location>
        <begin position="1"/>
        <end position="26"/>
    </location>
</feature>
<proteinExistence type="predicted"/>
<sequence>MPILRILAAALVAAALAWGGCGAASAHVEDAAGLDADDPRVGLHDDEIVLIAADWCGFCQRQVQDFERGGVRYRLLDYDTAAGRNAARALGLRGVPITVIGRDVVQGYRPDQLGPRLAPLGYDIY</sequence>
<feature type="chain" id="PRO_5042774320" evidence="1">
    <location>
        <begin position="27"/>
        <end position="125"/>
    </location>
</feature>
<dbReference type="AlphaFoldDB" id="A0A8J7VYW4"/>